<dbReference type="PANTHER" id="PTHR35342">
    <property type="entry name" value="TRICARBOXYLIC TRANSPORT PROTEIN"/>
    <property type="match status" value="1"/>
</dbReference>
<reference evidence="4" key="1">
    <citation type="submission" date="2018-09" db="EMBL/GenBank/DDBJ databases">
        <authorList>
            <person name="Zhu H."/>
        </authorList>
    </citation>
    <scope>NUCLEOTIDE SEQUENCE [LARGE SCALE GENOMIC DNA]</scope>
    <source>
        <strain evidence="4">K2R23-3</strain>
    </source>
</reference>
<organism evidence="3 4">
    <name type="scientific">Paenisporosarcina cavernae</name>
    <dbReference type="NCBI Taxonomy" id="2320858"/>
    <lineage>
        <taxon>Bacteria</taxon>
        <taxon>Bacillati</taxon>
        <taxon>Bacillota</taxon>
        <taxon>Bacilli</taxon>
        <taxon>Bacillales</taxon>
        <taxon>Caryophanaceae</taxon>
        <taxon>Paenisporosarcina</taxon>
    </lineage>
</organism>
<feature type="transmembrane region" description="Helical" evidence="1">
    <location>
        <begin position="362"/>
        <end position="385"/>
    </location>
</feature>
<dbReference type="PANTHER" id="PTHR35342:SF5">
    <property type="entry name" value="TRICARBOXYLIC TRANSPORT PROTEIN"/>
    <property type="match status" value="1"/>
</dbReference>
<keyword evidence="1" id="KW-0812">Transmembrane</keyword>
<dbReference type="RefSeq" id="WP_119883860.1">
    <property type="nucleotide sequence ID" value="NZ_CP032418.1"/>
</dbReference>
<feature type="transmembrane region" description="Helical" evidence="1">
    <location>
        <begin position="177"/>
        <end position="195"/>
    </location>
</feature>
<keyword evidence="1" id="KW-1133">Transmembrane helix</keyword>
<accession>A0A385YX64</accession>
<keyword evidence="4" id="KW-1185">Reference proteome</keyword>
<feature type="transmembrane region" description="Helical" evidence="1">
    <location>
        <begin position="266"/>
        <end position="289"/>
    </location>
</feature>
<feature type="transmembrane region" description="Helical" evidence="1">
    <location>
        <begin position="478"/>
        <end position="495"/>
    </location>
</feature>
<dbReference type="Proteomes" id="UP000265725">
    <property type="component" value="Chromosome"/>
</dbReference>
<dbReference type="EMBL" id="CP032418">
    <property type="protein sequence ID" value="AYC30143.1"/>
    <property type="molecule type" value="Genomic_DNA"/>
</dbReference>
<name>A0A385YX64_9BACL</name>
<feature type="transmembrane region" description="Helical" evidence="1">
    <location>
        <begin position="441"/>
        <end position="458"/>
    </location>
</feature>
<gene>
    <name evidence="3" type="ORF">D3873_09760</name>
</gene>
<dbReference type="KEGG" id="paek:D3873_09760"/>
<evidence type="ECO:0000313" key="4">
    <source>
        <dbReference type="Proteomes" id="UP000265725"/>
    </source>
</evidence>
<proteinExistence type="predicted"/>
<dbReference type="AlphaFoldDB" id="A0A385YX64"/>
<dbReference type="Pfam" id="PF01970">
    <property type="entry name" value="TctA"/>
    <property type="match status" value="1"/>
</dbReference>
<feature type="transmembrane region" description="Helical" evidence="1">
    <location>
        <begin position="326"/>
        <end position="350"/>
    </location>
</feature>
<dbReference type="OrthoDB" id="9781349at2"/>
<feature type="transmembrane region" description="Helical" evidence="1">
    <location>
        <begin position="63"/>
        <end position="83"/>
    </location>
</feature>
<sequence>MTTVDFLLQGFATAFQWQNILFAFVGVLIGTAVGVLPGIGPMSGVALLIPVTATLTSGMPTEAAAASSIILLAGVYYGAMYGGSTTSILLNTPGESSSVVTTLDGYQMARQGRAGAALSIAAIGSFVAGIVSLIGLVLLAEPLSNVALKFGPAEYFSLMLLGLAAVSGLAGKSITKALIMTVMGLLLATIGIDAVSGIARFTYDLPILYSGLEFLTIAVGLFALGEVFKTIMERDKEDGAIAKIDRVLPTKQDLKDSSKPILRGSVLGFFIGVLPGAGATLASFFSYIAEKKFSKHPEKFGTGAIEGVAGPESANNAASGGAMIPLLTLGIPGSGTTAILMGALIMYNIQPGPLLFDDHPEVAWGLIASMFIGNLMLLVLNMPLVKVFAKIIQTPKKYLIPLIVAISFFGVYAVQYTTFDLYLLLACGVLGYLLSKNDFPLAPLVLALVLGPMIENNMRRALTISNGDFSIFVTKPLSLIFIIAAVAWLVIPLVLKLKGRKIVINEED</sequence>
<feature type="domain" description="DUF112" evidence="2">
    <location>
        <begin position="20"/>
        <end position="446"/>
    </location>
</feature>
<evidence type="ECO:0000313" key="3">
    <source>
        <dbReference type="EMBL" id="AYC30143.1"/>
    </source>
</evidence>
<keyword evidence="1" id="KW-0472">Membrane</keyword>
<feature type="transmembrane region" description="Helical" evidence="1">
    <location>
        <begin position="397"/>
        <end position="413"/>
    </location>
</feature>
<evidence type="ECO:0000259" key="2">
    <source>
        <dbReference type="Pfam" id="PF01970"/>
    </source>
</evidence>
<protein>
    <submittedName>
        <fullName evidence="3">Tripartite tricarboxylate transporter permease</fullName>
    </submittedName>
</protein>
<feature type="transmembrane region" description="Helical" evidence="1">
    <location>
        <begin position="207"/>
        <end position="225"/>
    </location>
</feature>
<dbReference type="InterPro" id="IPR002823">
    <property type="entry name" value="DUF112_TM"/>
</dbReference>
<feature type="transmembrane region" description="Helical" evidence="1">
    <location>
        <begin position="20"/>
        <end position="51"/>
    </location>
</feature>
<evidence type="ECO:0000256" key="1">
    <source>
        <dbReference type="SAM" id="Phobius"/>
    </source>
</evidence>
<feature type="transmembrane region" description="Helical" evidence="1">
    <location>
        <begin position="116"/>
        <end position="140"/>
    </location>
</feature>